<keyword evidence="7" id="KW-0675">Receptor</keyword>
<dbReference type="Gene3D" id="3.40.190.10">
    <property type="entry name" value="Periplasmic binding protein-like II"/>
    <property type="match status" value="1"/>
</dbReference>
<protein>
    <recommendedName>
        <fullName evidence="10">Ionotropic glutamate receptor C-terminal domain-containing protein</fullName>
    </recommendedName>
</protein>
<comment type="similarity">
    <text evidence="2">Belongs to the glutamate-gated ion channel (TC 1.A.10.1) family.</text>
</comment>
<dbReference type="EMBL" id="CAXLJM020000107">
    <property type="protein sequence ID" value="CAL8135164.1"/>
    <property type="molecule type" value="Genomic_DNA"/>
</dbReference>
<proteinExistence type="inferred from homology"/>
<gene>
    <name evidence="11" type="ORF">ODALV1_LOCUS25858</name>
</gene>
<evidence type="ECO:0000313" key="11">
    <source>
        <dbReference type="EMBL" id="CAL8135164.1"/>
    </source>
</evidence>
<keyword evidence="12" id="KW-1185">Reference proteome</keyword>
<evidence type="ECO:0000256" key="2">
    <source>
        <dbReference type="ARBA" id="ARBA00008685"/>
    </source>
</evidence>
<evidence type="ECO:0000256" key="7">
    <source>
        <dbReference type="ARBA" id="ARBA00023170"/>
    </source>
</evidence>
<evidence type="ECO:0000256" key="6">
    <source>
        <dbReference type="ARBA" id="ARBA00023136"/>
    </source>
</evidence>
<feature type="transmembrane region" description="Helical" evidence="9">
    <location>
        <begin position="394"/>
        <end position="412"/>
    </location>
</feature>
<evidence type="ECO:0000256" key="4">
    <source>
        <dbReference type="ARBA" id="ARBA00022692"/>
    </source>
</evidence>
<organism evidence="11 12">
    <name type="scientific">Orchesella dallaii</name>
    <dbReference type="NCBI Taxonomy" id="48710"/>
    <lineage>
        <taxon>Eukaryota</taxon>
        <taxon>Metazoa</taxon>
        <taxon>Ecdysozoa</taxon>
        <taxon>Arthropoda</taxon>
        <taxon>Hexapoda</taxon>
        <taxon>Collembola</taxon>
        <taxon>Entomobryomorpha</taxon>
        <taxon>Entomobryoidea</taxon>
        <taxon>Orchesellidae</taxon>
        <taxon>Orchesellinae</taxon>
        <taxon>Orchesella</taxon>
    </lineage>
</organism>
<keyword evidence="3" id="KW-1003">Cell membrane</keyword>
<dbReference type="PANTHER" id="PTHR42643">
    <property type="entry name" value="IONOTROPIC RECEPTOR 20A-RELATED"/>
    <property type="match status" value="1"/>
</dbReference>
<feature type="domain" description="Ionotropic glutamate receptor C-terminal" evidence="10">
    <location>
        <begin position="393"/>
        <end position="662"/>
    </location>
</feature>
<comment type="subcellular location">
    <subcellularLocation>
        <location evidence="1">Cell membrane</location>
        <topology evidence="1">Multi-pass membrane protein</topology>
    </subcellularLocation>
</comment>
<reference evidence="11 12" key="1">
    <citation type="submission" date="2024-08" db="EMBL/GenBank/DDBJ databases">
        <authorList>
            <person name="Cucini C."/>
            <person name="Frati F."/>
        </authorList>
    </citation>
    <scope>NUCLEOTIDE SEQUENCE [LARGE SCALE GENOMIC DNA]</scope>
</reference>
<evidence type="ECO:0000256" key="1">
    <source>
        <dbReference type="ARBA" id="ARBA00004651"/>
    </source>
</evidence>
<evidence type="ECO:0000256" key="3">
    <source>
        <dbReference type="ARBA" id="ARBA00022475"/>
    </source>
</evidence>
<keyword evidence="4 9" id="KW-0812">Transmembrane</keyword>
<dbReference type="Pfam" id="PF00060">
    <property type="entry name" value="Lig_chan"/>
    <property type="match status" value="1"/>
</dbReference>
<evidence type="ECO:0000256" key="8">
    <source>
        <dbReference type="ARBA" id="ARBA00023180"/>
    </source>
</evidence>
<feature type="transmembrane region" description="Helical" evidence="9">
    <location>
        <begin position="356"/>
        <end position="374"/>
    </location>
</feature>
<keyword evidence="5 9" id="KW-1133">Transmembrane helix</keyword>
<keyword evidence="6 9" id="KW-0472">Membrane</keyword>
<feature type="transmembrane region" description="Helical" evidence="9">
    <location>
        <begin position="654"/>
        <end position="675"/>
    </location>
</feature>
<comment type="caution">
    <text evidence="11">The sequence shown here is derived from an EMBL/GenBank/DDBJ whole genome shotgun (WGS) entry which is preliminary data.</text>
</comment>
<evidence type="ECO:0000313" key="12">
    <source>
        <dbReference type="Proteomes" id="UP001642540"/>
    </source>
</evidence>
<dbReference type="InterPro" id="IPR001320">
    <property type="entry name" value="Iontro_rcpt_C"/>
</dbReference>
<dbReference type="Gene3D" id="1.10.287.70">
    <property type="match status" value="1"/>
</dbReference>
<evidence type="ECO:0000259" key="10">
    <source>
        <dbReference type="Pfam" id="PF00060"/>
    </source>
</evidence>
<name>A0ABP1RT99_9HEXA</name>
<dbReference type="PANTHER" id="PTHR42643:SF24">
    <property type="entry name" value="IONOTROPIC RECEPTOR 60A"/>
    <property type="match status" value="1"/>
</dbReference>
<sequence>MKSLLLIVKQILLESLNLNSSKNSDKMNFMFVKLWLLACYWPSYLTAEPQSLPSPPLPHKAVSVLSTIVTENFHSCDLYLTDDDNSNKKSSQSLFTELESASLSSSPSKSPPRFLLNLHSYFHHVSWNSSICSDFSCFKAPLRKYSQCSLAIGLFTQGLQKLPIFLELLVFPFQSPVKNELDYFIFVAHSPKLNSILEHRNLSKVKYKLGIPLDLTSNSPSSSNEVVGTSVCFYCNKGDPQFMPIPVEKPHSLSDLFPDYTLNGFGHTLRGSVPLKYPWLYEIKQINGKWKPIRGVYAGMVDNLLAHLNFTFTVFPSTGHGSGIRFPNGTWNGVMGDMLYDVADFGASSSNNYGRYPLVSFTNAIVYIYISFFMGPPRISYTWKAIYWPFTPELWFSVVMSLLVVLLTFKLMQLENNPVKETSLLFRRHLVEYISFTLIGQGLEYPNGISARLLLTVWLFSALIINTLYVSMIVGLLAFPLYQQQPMTFKELVQSGDFSWGFDMSRGSLFAHFKTSSNPTFREIFEQKEAERESEECLKQAMQRNFACVTWDGVAKYIAFRNLSLIHGKSPLVYANEITLFVASGLAVPRRNVYKANFHWILGTLHDTGHSEKWEKDDMETLRKNKVHWEQSMNITKESEDDGPDLLSLSNLLGVFYCYFVGHVAALLMFLMEFVKYSRSRRKEKGLKKNDKDGGYDDDGNDESLYHVAISIVPELSLKVPITKRNNKSASVGSSSGSGDVRRIDALTPSIPTRSTSIESISPPMKSGSALWRKAFSFSINRR</sequence>
<evidence type="ECO:0000256" key="9">
    <source>
        <dbReference type="SAM" id="Phobius"/>
    </source>
</evidence>
<evidence type="ECO:0000256" key="5">
    <source>
        <dbReference type="ARBA" id="ARBA00022989"/>
    </source>
</evidence>
<dbReference type="SUPFAM" id="SSF53850">
    <property type="entry name" value="Periplasmic binding protein-like II"/>
    <property type="match status" value="1"/>
</dbReference>
<dbReference type="Proteomes" id="UP001642540">
    <property type="component" value="Unassembled WGS sequence"/>
</dbReference>
<dbReference type="InterPro" id="IPR052192">
    <property type="entry name" value="Insect_Ionotropic_Sensory_Rcpt"/>
</dbReference>
<keyword evidence="8" id="KW-0325">Glycoprotein</keyword>
<feature type="transmembrane region" description="Helical" evidence="9">
    <location>
        <begin position="455"/>
        <end position="482"/>
    </location>
</feature>
<accession>A0ABP1RT99</accession>